<reference evidence="2 3" key="1">
    <citation type="journal article" date="2011" name="J. Bacteriol.">
        <title>Complete Genome Sequence of the Aerobic Marine Methanotroph Methylomonas methanica MC09.</title>
        <authorList>
            <person name="Boden R."/>
            <person name="Cunliffe M."/>
            <person name="Scanlan J."/>
            <person name="Moussard H."/>
            <person name="Kits K.D."/>
            <person name="Klotz M.G."/>
            <person name="Jetten M.S."/>
            <person name="Vuilleumier S."/>
            <person name="Han J."/>
            <person name="Peters L."/>
            <person name="Mikhailova N."/>
            <person name="Teshima H."/>
            <person name="Tapia R."/>
            <person name="Kyrpides N."/>
            <person name="Ivanova N."/>
            <person name="Pagani I."/>
            <person name="Cheng J.F."/>
            <person name="Goodwin L."/>
            <person name="Han C."/>
            <person name="Hauser L."/>
            <person name="Land M.L."/>
            <person name="Lapidus A."/>
            <person name="Lucas S."/>
            <person name="Pitluck S."/>
            <person name="Woyke T."/>
            <person name="Stein L."/>
            <person name="Murrell J.C."/>
        </authorList>
    </citation>
    <scope>NUCLEOTIDE SEQUENCE [LARGE SCALE GENOMIC DNA]</scope>
    <source>
        <strain evidence="2 3">MC09</strain>
    </source>
</reference>
<reference evidence="3" key="3">
    <citation type="submission" date="2011-05" db="EMBL/GenBank/DDBJ databases">
        <title>Complete sequence of Methylomonas methanica MC09.</title>
        <authorList>
            <consortium name="US DOE Joint Genome Institute"/>
            <person name="Lucas S."/>
            <person name="Han J."/>
            <person name="Lapidus A."/>
            <person name="Cheng J.-F."/>
            <person name="Goodwin L."/>
            <person name="Pitluck S."/>
            <person name="Peters L."/>
            <person name="Mikhailova N."/>
            <person name="Teshima H."/>
            <person name="Han C."/>
            <person name="Tapia R."/>
            <person name="Land M."/>
            <person name="Hauser L."/>
            <person name="Kyrpides N."/>
            <person name="Ivanova N."/>
            <person name="Pagani I."/>
            <person name="Stein L."/>
            <person name="Woyke T."/>
        </authorList>
    </citation>
    <scope>NUCLEOTIDE SEQUENCE [LARGE SCALE GENOMIC DNA]</scope>
    <source>
        <strain evidence="3">MC09</strain>
    </source>
</reference>
<evidence type="ECO:0000313" key="3">
    <source>
        <dbReference type="Proteomes" id="UP000008888"/>
    </source>
</evidence>
<evidence type="ECO:0000256" key="1">
    <source>
        <dbReference type="SAM" id="Phobius"/>
    </source>
</evidence>
<keyword evidence="1" id="KW-0472">Membrane</keyword>
<reference key="2">
    <citation type="submission" date="2011-05" db="EMBL/GenBank/DDBJ databases">
        <title>Complete genome sequence of the aerobic marine methanotroph Methylomonas methanica MC09.</title>
        <authorList>
            <person name="Boden R."/>
            <person name="Cunliffe M."/>
            <person name="Scanlan J."/>
            <person name="Moussard H."/>
            <person name="Kits K.D."/>
            <person name="Klotz M."/>
            <person name="Jetten M."/>
            <person name="Vuilleumier S."/>
            <person name="Han J."/>
            <person name="Peters L."/>
            <person name="Mikhailova N."/>
            <person name="Teshima H."/>
            <person name="Tapia R."/>
            <person name="Kyrpides N."/>
            <person name="Ivanova N."/>
            <person name="Pagani I."/>
            <person name="Cheng J.-F."/>
            <person name="Goodwin L."/>
            <person name="Han C."/>
            <person name="Hauser L."/>
            <person name="Land M."/>
            <person name="Lapidus A."/>
            <person name="Lucas S."/>
            <person name="Pitluck S."/>
            <person name="Woyke T."/>
            <person name="Stein L.Y."/>
            <person name="Murrell C."/>
        </authorList>
    </citation>
    <scope>NUCLEOTIDE SEQUENCE</scope>
    <source>
        <strain>MC09</strain>
    </source>
</reference>
<evidence type="ECO:0000313" key="2">
    <source>
        <dbReference type="EMBL" id="AEF99461.1"/>
    </source>
</evidence>
<name>F9ZV28_METMM</name>
<proteinExistence type="predicted"/>
<dbReference type="STRING" id="857087.Metme_1025"/>
<keyword evidence="3" id="KW-1185">Reference proteome</keyword>
<dbReference type="AlphaFoldDB" id="F9ZV28"/>
<sequence>MSCLDRFYNTPNFFLFFSSPAVMAATAGGVRQNIDHHFRRKFFAALCQGCFFDAYYMILFCQFIEN</sequence>
<protein>
    <submittedName>
        <fullName evidence="2">Uncharacterized protein</fullName>
    </submittedName>
</protein>
<feature type="transmembrane region" description="Helical" evidence="1">
    <location>
        <begin position="42"/>
        <end position="65"/>
    </location>
</feature>
<dbReference type="KEGG" id="mmt:Metme_1025"/>
<dbReference type="HOGENOM" id="CLU_2826182_0_0_6"/>
<accession>F9ZV28</accession>
<dbReference type="EMBL" id="CP002738">
    <property type="protein sequence ID" value="AEF99461.1"/>
    <property type="molecule type" value="Genomic_DNA"/>
</dbReference>
<keyword evidence="1" id="KW-1133">Transmembrane helix</keyword>
<keyword evidence="1" id="KW-0812">Transmembrane</keyword>
<feature type="transmembrane region" description="Helical" evidence="1">
    <location>
        <begin position="12"/>
        <end position="30"/>
    </location>
</feature>
<organism evidence="2 3">
    <name type="scientific">Methylomonas methanica (strain DSM 25384 / MC09)</name>
    <dbReference type="NCBI Taxonomy" id="857087"/>
    <lineage>
        <taxon>Bacteria</taxon>
        <taxon>Pseudomonadati</taxon>
        <taxon>Pseudomonadota</taxon>
        <taxon>Gammaproteobacteria</taxon>
        <taxon>Methylococcales</taxon>
        <taxon>Methylococcaceae</taxon>
        <taxon>Methylomonas</taxon>
    </lineage>
</organism>
<dbReference type="Proteomes" id="UP000008888">
    <property type="component" value="Chromosome"/>
</dbReference>
<gene>
    <name evidence="2" type="ordered locus">Metme_1025</name>
</gene>